<dbReference type="PATRIC" id="fig|929558.5.peg.1077"/>
<organism evidence="2 3">
    <name type="scientific">Sulfurimonas gotlandica (strain DSM 19862 / JCM 16533 / GD1)</name>
    <dbReference type="NCBI Taxonomy" id="929558"/>
    <lineage>
        <taxon>Bacteria</taxon>
        <taxon>Pseudomonadati</taxon>
        <taxon>Campylobacterota</taxon>
        <taxon>Epsilonproteobacteria</taxon>
        <taxon>Campylobacterales</taxon>
        <taxon>Sulfurimonadaceae</taxon>
        <taxon>Sulfurimonas</taxon>
    </lineage>
</organism>
<accession>B6BGH8</accession>
<dbReference type="SUPFAM" id="SSF103039">
    <property type="entry name" value="CheC-like"/>
    <property type="match status" value="1"/>
</dbReference>
<dbReference type="InterPro" id="IPR028976">
    <property type="entry name" value="CheC-like_sf"/>
</dbReference>
<protein>
    <submittedName>
        <fullName evidence="2">Inhibitor of MCP methylation, CheC-like protein</fullName>
    </submittedName>
</protein>
<gene>
    <name evidence="2" type="ORF">SMGD1_1082</name>
</gene>
<evidence type="ECO:0000313" key="2">
    <source>
        <dbReference type="EMBL" id="EHP29606.1"/>
    </source>
</evidence>
<dbReference type="CDD" id="cd17910">
    <property type="entry name" value="CheC_ClassII"/>
    <property type="match status" value="1"/>
</dbReference>
<name>B6BGH8_SULGG</name>
<dbReference type="GO" id="GO:0006935">
    <property type="term" value="P:chemotaxis"/>
    <property type="evidence" value="ECO:0007669"/>
    <property type="project" value="UniProtKB-KW"/>
</dbReference>
<reference evidence="2 3" key="1">
    <citation type="journal article" date="2012" name="Proc. Natl. Acad. Sci. U.S.A.">
        <title>Genome and physiology of a model Epsilonproteobacterium responsible for sulfide detoxification in marine oxygen depletion zones.</title>
        <authorList>
            <person name="Grote J."/>
            <person name="Schott T."/>
            <person name="Bruckner C.G."/>
            <person name="Glockner F.O."/>
            <person name="Jost G."/>
            <person name="Teeling H."/>
            <person name="Labrenz M."/>
            <person name="Jurgens K."/>
        </authorList>
    </citation>
    <scope>NUCLEOTIDE SEQUENCE [LARGE SCALE GENOMIC DNA]</scope>
    <source>
        <strain evidence="2 3">GD1</strain>
    </source>
</reference>
<accession>H1FYI0</accession>
<dbReference type="RefSeq" id="WP_008335685.1">
    <property type="nucleotide sequence ID" value="NZ_AFRZ01000001.1"/>
</dbReference>
<dbReference type="OrthoDB" id="5338923at2"/>
<dbReference type="HOGENOM" id="CLU_087860_1_0_7"/>
<sequence>MNNIIFNEDQTDALKEFMNIAIGQATSHVAELLDAFGTMHIPKISIQDMSELNQVVIDNIDKDSNYYVMKQLFAGKFGGECVFIISEDSASNLGAHLYDIEEPLKDDITDAVMELTNIVTSSIVSRLTEELNVQVQFFAPTSNFVNASNIIDDDEVTSYSKIIVVSTELEFKDYNICANIFILTKDEAIISLRDLIDKKIEELYS</sequence>
<dbReference type="Gene3D" id="3.40.1550.10">
    <property type="entry name" value="CheC-like"/>
    <property type="match status" value="1"/>
</dbReference>
<keyword evidence="1" id="KW-0145">Chemotaxis</keyword>
<proteinExistence type="predicted"/>
<keyword evidence="3" id="KW-1185">Reference proteome</keyword>
<dbReference type="Proteomes" id="UP000006431">
    <property type="component" value="Unassembled WGS sequence"/>
</dbReference>
<evidence type="ECO:0000313" key="3">
    <source>
        <dbReference type="Proteomes" id="UP000006431"/>
    </source>
</evidence>
<dbReference type="InterPro" id="IPR051469">
    <property type="entry name" value="FliN/MopA/SpaO"/>
</dbReference>
<dbReference type="AlphaFoldDB" id="B6BGH8"/>
<evidence type="ECO:0000256" key="1">
    <source>
        <dbReference type="ARBA" id="ARBA00022500"/>
    </source>
</evidence>
<dbReference type="eggNOG" id="COG1776">
    <property type="taxonomic scope" value="Bacteria"/>
</dbReference>
<dbReference type="EMBL" id="AFRZ01000001">
    <property type="protein sequence ID" value="EHP29606.1"/>
    <property type="molecule type" value="Genomic_DNA"/>
</dbReference>
<dbReference type="PANTHER" id="PTHR43484">
    <property type="match status" value="1"/>
</dbReference>
<comment type="caution">
    <text evidence="2">The sequence shown here is derived from an EMBL/GenBank/DDBJ whole genome shotgun (WGS) entry which is preliminary data.</text>
</comment>
<dbReference type="PANTHER" id="PTHR43484:SF1">
    <property type="entry name" value="FLAGELLAR MOTOR SWITCH PROTEIN FLIN"/>
    <property type="match status" value="1"/>
</dbReference>
<dbReference type="STRING" id="929558.SMGD1_1082"/>